<sequence length="102" mass="11261">MSEYEKHSLFVGKYDKSLGQVAFAPKPDAQWVVRRYLGSKNGEGQFTPEIGEAERGPLVLILQDDSFWPVMSFLTEDEAASLAAQLTEAVGYSLSSTTKKLT</sequence>
<accession>A0A0F9AWV1</accession>
<comment type="caution">
    <text evidence="1">The sequence shown here is derived from an EMBL/GenBank/DDBJ whole genome shotgun (WGS) entry which is preliminary data.</text>
</comment>
<dbReference type="AlphaFoldDB" id="A0A0F9AWV1"/>
<gene>
    <name evidence="1" type="ORF">LCGC14_2860610</name>
</gene>
<organism evidence="1">
    <name type="scientific">marine sediment metagenome</name>
    <dbReference type="NCBI Taxonomy" id="412755"/>
    <lineage>
        <taxon>unclassified sequences</taxon>
        <taxon>metagenomes</taxon>
        <taxon>ecological metagenomes</taxon>
    </lineage>
</organism>
<evidence type="ECO:0000313" key="1">
    <source>
        <dbReference type="EMBL" id="KKK76736.1"/>
    </source>
</evidence>
<dbReference type="EMBL" id="LAZR01055275">
    <property type="protein sequence ID" value="KKK76736.1"/>
    <property type="molecule type" value="Genomic_DNA"/>
</dbReference>
<reference evidence="1" key="1">
    <citation type="journal article" date="2015" name="Nature">
        <title>Complex archaea that bridge the gap between prokaryotes and eukaryotes.</title>
        <authorList>
            <person name="Spang A."/>
            <person name="Saw J.H."/>
            <person name="Jorgensen S.L."/>
            <person name="Zaremba-Niedzwiedzka K."/>
            <person name="Martijn J."/>
            <person name="Lind A.E."/>
            <person name="van Eijk R."/>
            <person name="Schleper C."/>
            <person name="Guy L."/>
            <person name="Ettema T.J."/>
        </authorList>
    </citation>
    <scope>NUCLEOTIDE SEQUENCE</scope>
</reference>
<name>A0A0F9AWV1_9ZZZZ</name>
<proteinExistence type="predicted"/>
<protein>
    <submittedName>
        <fullName evidence="1">Uncharacterized protein</fullName>
    </submittedName>
</protein>